<dbReference type="EMBL" id="CAAHFG010000001">
    <property type="protein sequence ID" value="VGO13689.1"/>
    <property type="molecule type" value="Genomic_DNA"/>
</dbReference>
<gene>
    <name evidence="1" type="ORF">PDESU_02246</name>
</gene>
<proteinExistence type="predicted"/>
<organism evidence="1 2">
    <name type="scientific">Pontiella desulfatans</name>
    <dbReference type="NCBI Taxonomy" id="2750659"/>
    <lineage>
        <taxon>Bacteria</taxon>
        <taxon>Pseudomonadati</taxon>
        <taxon>Kiritimatiellota</taxon>
        <taxon>Kiritimatiellia</taxon>
        <taxon>Kiritimatiellales</taxon>
        <taxon>Pontiellaceae</taxon>
        <taxon>Pontiella</taxon>
    </lineage>
</organism>
<name>A0A6C2U1K1_PONDE</name>
<accession>A0A6C2U1K1</accession>
<evidence type="ECO:0000313" key="2">
    <source>
        <dbReference type="Proteomes" id="UP000366872"/>
    </source>
</evidence>
<keyword evidence="2" id="KW-1185">Reference proteome</keyword>
<dbReference type="AlphaFoldDB" id="A0A6C2U1K1"/>
<reference evidence="1 2" key="1">
    <citation type="submission" date="2019-04" db="EMBL/GenBank/DDBJ databases">
        <authorList>
            <person name="Van Vliet M D."/>
        </authorList>
    </citation>
    <scope>NUCLEOTIDE SEQUENCE [LARGE SCALE GENOMIC DNA]</scope>
    <source>
        <strain evidence="1 2">F1</strain>
    </source>
</reference>
<evidence type="ECO:0000313" key="1">
    <source>
        <dbReference type="EMBL" id="VGO13689.1"/>
    </source>
</evidence>
<dbReference type="Proteomes" id="UP000366872">
    <property type="component" value="Unassembled WGS sequence"/>
</dbReference>
<sequence length="183" mass="20512">MSTRGCIARLTSRSPICFEGVYHHWDSYPSGLGRMLYQLWNQDFQRDTQAMLRTLIDAHGAGWSTIVGCRFKDGQSDADESRSPSCYCHGGRSESAWRVTEKNASGSGIEYVYAFDGDTMVVLGSFIEEGQKMIGMFGSGDPNASWRILAEINLLGREPDWEALDGGILIYPVQMKPQRRKSR</sequence>
<protein>
    <submittedName>
        <fullName evidence="1">Uncharacterized protein</fullName>
    </submittedName>
</protein>
<dbReference type="RefSeq" id="WP_136079238.1">
    <property type="nucleotide sequence ID" value="NZ_CAAHFG010000001.1"/>
</dbReference>